<keyword evidence="1 2" id="KW-0808">Transferase</keyword>
<protein>
    <submittedName>
        <fullName evidence="2">Sulfotransferase family protein</fullName>
    </submittedName>
</protein>
<name>A0A562IXU7_9ACTN</name>
<sequence length="268" mass="28916">MDPDPLPRLFVVGCPRSGTTLLQSFLAAHPDVQAFPETHFFYRLPGDLDGPIPPDLAADLPEVAGFLGRPGLTWPEPATGRLVAQAFLATAAEVTRANGRRTWVEKTPANLYALDRVQRLVPGARFLHILRDGADVAASLCSVSAGWGSSYTPDQAVDLWAECVAITAEHRGRPGHTVVSYAQLAQHPERVLRAACADVGLPYDPVMVAGRAGAASALIKGFETWKGDNTGPLVHRPREKFGLVFDAETQRRVEKRVAEVVVPELTGD</sequence>
<gene>
    <name evidence="2" type="ORF">JD78_04313</name>
</gene>
<proteinExistence type="predicted"/>
<evidence type="ECO:0000313" key="2">
    <source>
        <dbReference type="EMBL" id="TWH75748.1"/>
    </source>
</evidence>
<dbReference type="PANTHER" id="PTHR12788">
    <property type="entry name" value="PROTEIN-TYROSINE SULFOTRANSFERASE 2"/>
    <property type="match status" value="1"/>
</dbReference>
<dbReference type="PANTHER" id="PTHR12788:SF10">
    <property type="entry name" value="PROTEIN-TYROSINE SULFOTRANSFERASE"/>
    <property type="match status" value="1"/>
</dbReference>
<dbReference type="SUPFAM" id="SSF52540">
    <property type="entry name" value="P-loop containing nucleoside triphosphate hydrolases"/>
    <property type="match status" value="1"/>
</dbReference>
<dbReference type="Proteomes" id="UP000321490">
    <property type="component" value="Unassembled WGS sequence"/>
</dbReference>
<dbReference type="RefSeq" id="WP_166521394.1">
    <property type="nucleotide sequence ID" value="NZ_JABGDC010000002.1"/>
</dbReference>
<keyword evidence="3" id="KW-1185">Reference proteome</keyword>
<evidence type="ECO:0000256" key="1">
    <source>
        <dbReference type="ARBA" id="ARBA00022679"/>
    </source>
</evidence>
<comment type="caution">
    <text evidence="2">The sequence shown here is derived from an EMBL/GenBank/DDBJ whole genome shotgun (WGS) entry which is preliminary data.</text>
</comment>
<dbReference type="InterPro" id="IPR027417">
    <property type="entry name" value="P-loop_NTPase"/>
</dbReference>
<dbReference type="Pfam" id="PF13469">
    <property type="entry name" value="Sulfotransfer_3"/>
    <property type="match status" value="1"/>
</dbReference>
<organism evidence="2 3">
    <name type="scientific">Modestobacter roseus</name>
    <dbReference type="NCBI Taxonomy" id="1181884"/>
    <lineage>
        <taxon>Bacteria</taxon>
        <taxon>Bacillati</taxon>
        <taxon>Actinomycetota</taxon>
        <taxon>Actinomycetes</taxon>
        <taxon>Geodermatophilales</taxon>
        <taxon>Geodermatophilaceae</taxon>
        <taxon>Modestobacter</taxon>
    </lineage>
</organism>
<dbReference type="InterPro" id="IPR026634">
    <property type="entry name" value="TPST-like"/>
</dbReference>
<dbReference type="EMBL" id="VLKF01000001">
    <property type="protein sequence ID" value="TWH75748.1"/>
    <property type="molecule type" value="Genomic_DNA"/>
</dbReference>
<dbReference type="Gene3D" id="3.40.50.300">
    <property type="entry name" value="P-loop containing nucleotide triphosphate hydrolases"/>
    <property type="match status" value="1"/>
</dbReference>
<accession>A0A562IXU7</accession>
<dbReference type="GO" id="GO:0008476">
    <property type="term" value="F:protein-tyrosine sulfotransferase activity"/>
    <property type="evidence" value="ECO:0007669"/>
    <property type="project" value="InterPro"/>
</dbReference>
<dbReference type="AlphaFoldDB" id="A0A562IXU7"/>
<reference evidence="2 3" key="1">
    <citation type="submission" date="2019-07" db="EMBL/GenBank/DDBJ databases">
        <title>R&amp;d 2014.</title>
        <authorList>
            <person name="Klenk H.-P."/>
        </authorList>
    </citation>
    <scope>NUCLEOTIDE SEQUENCE [LARGE SCALE GENOMIC DNA]</scope>
    <source>
        <strain evidence="2 3">DSM 45764</strain>
    </source>
</reference>
<evidence type="ECO:0000313" key="3">
    <source>
        <dbReference type="Proteomes" id="UP000321490"/>
    </source>
</evidence>